<evidence type="ECO:0000313" key="2">
    <source>
        <dbReference type="Proteomes" id="UP001149821"/>
    </source>
</evidence>
<dbReference type="RefSeq" id="WP_274142802.1">
    <property type="nucleotide sequence ID" value="NZ_JAJUBB010000008.1"/>
</dbReference>
<comment type="caution">
    <text evidence="1">The sequence shown here is derived from an EMBL/GenBank/DDBJ whole genome shotgun (WGS) entry which is preliminary data.</text>
</comment>
<name>A0ABT5QPE2_9GAMM</name>
<dbReference type="InterPro" id="IPR007215">
    <property type="entry name" value="Sulphur_relay_TusB/DsrH"/>
</dbReference>
<dbReference type="PANTHER" id="PTHR37526:SF1">
    <property type="entry name" value="PROTEIN TUSB"/>
    <property type="match status" value="1"/>
</dbReference>
<dbReference type="PANTHER" id="PTHR37526">
    <property type="entry name" value="PROTEIN TUSB"/>
    <property type="match status" value="1"/>
</dbReference>
<gene>
    <name evidence="1" type="primary">tusB</name>
    <name evidence="1" type="ORF">LRP49_13355</name>
</gene>
<dbReference type="Pfam" id="PF04077">
    <property type="entry name" value="DsrH"/>
    <property type="match status" value="1"/>
</dbReference>
<evidence type="ECO:0000313" key="1">
    <source>
        <dbReference type="EMBL" id="MDD1782161.1"/>
    </source>
</evidence>
<organism evidence="1 2">
    <name type="scientific">Enterovibrio qingdaonensis</name>
    <dbReference type="NCBI Taxonomy" id="2899818"/>
    <lineage>
        <taxon>Bacteria</taxon>
        <taxon>Pseudomonadati</taxon>
        <taxon>Pseudomonadota</taxon>
        <taxon>Gammaproteobacteria</taxon>
        <taxon>Vibrionales</taxon>
        <taxon>Vibrionaceae</taxon>
        <taxon>Enterovibrio</taxon>
    </lineage>
</organism>
<dbReference type="SUPFAM" id="SSF75169">
    <property type="entry name" value="DsrEFH-like"/>
    <property type="match status" value="1"/>
</dbReference>
<dbReference type="EMBL" id="JAJUBB010000008">
    <property type="protein sequence ID" value="MDD1782161.1"/>
    <property type="molecule type" value="Genomic_DNA"/>
</dbReference>
<reference evidence="1" key="1">
    <citation type="submission" date="2021-12" db="EMBL/GenBank/DDBJ databases">
        <title>Enterovibrio ZSDZ35 sp. nov. and Enterovibrio ZSDZ42 sp. nov., isolated from coastal seawater in Qingdao.</title>
        <authorList>
            <person name="Zhang P."/>
        </authorList>
    </citation>
    <scope>NUCLEOTIDE SEQUENCE</scope>
    <source>
        <strain evidence="1">ZSDZ35</strain>
    </source>
</reference>
<accession>A0ABT5QPE2</accession>
<dbReference type="NCBIfam" id="TIGR03011">
    <property type="entry name" value="sulf_tusB_dsrH"/>
    <property type="match status" value="1"/>
</dbReference>
<proteinExistence type="predicted"/>
<protein>
    <submittedName>
        <fullName evidence="1">Sulfurtransferase complex subunit TusB</fullName>
    </submittedName>
</protein>
<dbReference type="Gene3D" id="3.40.1260.10">
    <property type="entry name" value="DsrEFH-like"/>
    <property type="match status" value="1"/>
</dbReference>
<keyword evidence="2" id="KW-1185">Reference proteome</keyword>
<sequence length="96" mass="10677">MLHTINSSPFSTSSLSNCLRYAEPNCAILLIEDAVIAAISGGEWQQKLAASGHRIYILKDDVIARGILDKVALTFELIEMKDFVGLTEQHVTQMKW</sequence>
<dbReference type="Proteomes" id="UP001149821">
    <property type="component" value="Unassembled WGS sequence"/>
</dbReference>
<dbReference type="InterPro" id="IPR027396">
    <property type="entry name" value="DsrEFH-like"/>
</dbReference>